<dbReference type="KEGG" id="crw:CROST_002560"/>
<dbReference type="Proteomes" id="UP000190951">
    <property type="component" value="Chromosome"/>
</dbReference>
<dbReference type="SUPFAM" id="SSF56349">
    <property type="entry name" value="DNA breaking-rejoining enzymes"/>
    <property type="match status" value="1"/>
</dbReference>
<keyword evidence="1" id="KW-0233">DNA recombination</keyword>
<dbReference type="GO" id="GO:0006310">
    <property type="term" value="P:DNA recombination"/>
    <property type="evidence" value="ECO:0007669"/>
    <property type="project" value="UniProtKB-KW"/>
</dbReference>
<organism evidence="2 3">
    <name type="scientific">Clostridium felsineum</name>
    <dbReference type="NCBI Taxonomy" id="36839"/>
    <lineage>
        <taxon>Bacteria</taxon>
        <taxon>Bacillati</taxon>
        <taxon>Bacillota</taxon>
        <taxon>Clostridia</taxon>
        <taxon>Eubacteriales</taxon>
        <taxon>Clostridiaceae</taxon>
        <taxon>Clostridium</taxon>
    </lineage>
</organism>
<dbReference type="AlphaFoldDB" id="A0A1S8LCG7"/>
<keyword evidence="3" id="KW-1185">Reference proteome</keyword>
<dbReference type="InterPro" id="IPR050090">
    <property type="entry name" value="Tyrosine_recombinase_XerCD"/>
</dbReference>
<dbReference type="RefSeq" id="WP_077836167.1">
    <property type="nucleotide sequence ID" value="NZ_CP096983.1"/>
</dbReference>
<gene>
    <name evidence="2" type="primary">xerC_2</name>
    <name evidence="2" type="ORF">CROST_002560</name>
</gene>
<dbReference type="InterPro" id="IPR011010">
    <property type="entry name" value="DNA_brk_join_enz"/>
</dbReference>
<sequence length="181" mass="21065">MKVEPIRDKDTIQNILQYLKSTNKRNYIMFMIGIYTGLRIGDILRLKIKDVKNKQGLRIKMQKVSKDIEIAFNPILKRSLDEYCADKDTNEFLIKSIEGYNKAIDKSQAYRIIKDIGEKFKLDNIGTHSLRKTFGYHYYYSTDKDIVAVQLALGHRDSSTTLRYIGVLQSNINASIKKLKY</sequence>
<evidence type="ECO:0000313" key="2">
    <source>
        <dbReference type="EMBL" id="URZ09575.1"/>
    </source>
</evidence>
<dbReference type="PANTHER" id="PTHR30349:SF82">
    <property type="entry name" value="INTEGRASE_RECOMBINASE YOEC-RELATED"/>
    <property type="match status" value="1"/>
</dbReference>
<dbReference type="PROSITE" id="PS51898">
    <property type="entry name" value="TYR_RECOMBINASE"/>
    <property type="match status" value="1"/>
</dbReference>
<dbReference type="InterPro" id="IPR013762">
    <property type="entry name" value="Integrase-like_cat_sf"/>
</dbReference>
<protein>
    <submittedName>
        <fullName evidence="2">Tyrosine recombinase XerC</fullName>
    </submittedName>
</protein>
<dbReference type="PANTHER" id="PTHR30349">
    <property type="entry name" value="PHAGE INTEGRASE-RELATED"/>
    <property type="match status" value="1"/>
</dbReference>
<evidence type="ECO:0000256" key="1">
    <source>
        <dbReference type="ARBA" id="ARBA00023172"/>
    </source>
</evidence>
<dbReference type="Pfam" id="PF00589">
    <property type="entry name" value="Phage_integrase"/>
    <property type="match status" value="1"/>
</dbReference>
<dbReference type="EMBL" id="CP096983">
    <property type="protein sequence ID" value="URZ09575.1"/>
    <property type="molecule type" value="Genomic_DNA"/>
</dbReference>
<name>A0A1S8LCG7_9CLOT</name>
<dbReference type="GO" id="GO:0015074">
    <property type="term" value="P:DNA integration"/>
    <property type="evidence" value="ECO:0007669"/>
    <property type="project" value="InterPro"/>
</dbReference>
<dbReference type="STRING" id="84029.CROST_26560"/>
<dbReference type="InterPro" id="IPR002104">
    <property type="entry name" value="Integrase_catalytic"/>
</dbReference>
<reference evidence="2 3" key="1">
    <citation type="submission" date="2022-04" db="EMBL/GenBank/DDBJ databases">
        <title>Genome sequence of C. roseum typestrain.</title>
        <authorList>
            <person name="Poehlein A."/>
            <person name="Schoch T."/>
            <person name="Duerre P."/>
            <person name="Daniel R."/>
        </authorList>
    </citation>
    <scope>NUCLEOTIDE SEQUENCE [LARGE SCALE GENOMIC DNA]</scope>
    <source>
        <strain evidence="2 3">DSM 7320</strain>
    </source>
</reference>
<accession>A0A1S8LCG7</accession>
<evidence type="ECO:0000313" key="3">
    <source>
        <dbReference type="Proteomes" id="UP000190951"/>
    </source>
</evidence>
<proteinExistence type="predicted"/>
<dbReference type="GO" id="GO:0003677">
    <property type="term" value="F:DNA binding"/>
    <property type="evidence" value="ECO:0007669"/>
    <property type="project" value="InterPro"/>
</dbReference>
<dbReference type="Gene3D" id="1.10.443.10">
    <property type="entry name" value="Intergrase catalytic core"/>
    <property type="match status" value="1"/>
</dbReference>